<evidence type="ECO:0000313" key="3">
    <source>
        <dbReference type="EMBL" id="SHK84556.1"/>
    </source>
</evidence>
<dbReference type="RefSeq" id="WP_073113122.1">
    <property type="nucleotide sequence ID" value="NZ_FQZY01000096.1"/>
</dbReference>
<dbReference type="STRING" id="1121950.SAMN02745243_03850"/>
<dbReference type="Proteomes" id="UP000184301">
    <property type="component" value="Unassembled WGS sequence"/>
</dbReference>
<gene>
    <name evidence="3" type="ORF">SAMN02745243_03850</name>
</gene>
<dbReference type="GO" id="GO:0003700">
    <property type="term" value="F:DNA-binding transcription factor activity"/>
    <property type="evidence" value="ECO:0007669"/>
    <property type="project" value="TreeGrafter"/>
</dbReference>
<reference evidence="3 4" key="1">
    <citation type="submission" date="2016-11" db="EMBL/GenBank/DDBJ databases">
        <authorList>
            <person name="Jaros S."/>
            <person name="Januszkiewicz K."/>
            <person name="Wedrychowicz H."/>
        </authorList>
    </citation>
    <scope>NUCLEOTIDE SEQUENCE [LARGE SCALE GENOMIC DNA]</scope>
    <source>
        <strain evidence="3 4">DSM 15480</strain>
    </source>
</reference>
<accession>A0A1M6VTA9</accession>
<dbReference type="Gene3D" id="1.10.260.40">
    <property type="entry name" value="lambda repressor-like DNA-binding domains"/>
    <property type="match status" value="1"/>
</dbReference>
<evidence type="ECO:0000313" key="4">
    <source>
        <dbReference type="Proteomes" id="UP000184301"/>
    </source>
</evidence>
<dbReference type="InterPro" id="IPR050807">
    <property type="entry name" value="TransReg_Diox_bact_type"/>
</dbReference>
<dbReference type="OrthoDB" id="9785138at2"/>
<sequence length="183" mass="21267">MTVGENIRRIRQERKLTQKRLGELVGASEAYIRAYESGRRNPKPKSLEAIARALAVNVEVLNNSDFDGVKAMHRLFQVFRQYNGHLFECKDDEGNDAVGISFGTLTLMRSWFRRYEKYIKEVEECNEIKDVKQRGEALLKAEADFNMWMDIYPGSEPCPEDLQMQKTHDDFMDKIGLNPKNEK</sequence>
<dbReference type="GO" id="GO:0003677">
    <property type="term" value="F:DNA binding"/>
    <property type="evidence" value="ECO:0007669"/>
    <property type="project" value="UniProtKB-KW"/>
</dbReference>
<evidence type="ECO:0000256" key="1">
    <source>
        <dbReference type="ARBA" id="ARBA00023125"/>
    </source>
</evidence>
<dbReference type="CDD" id="cd00093">
    <property type="entry name" value="HTH_XRE"/>
    <property type="match status" value="1"/>
</dbReference>
<dbReference type="SMART" id="SM00530">
    <property type="entry name" value="HTH_XRE"/>
    <property type="match status" value="1"/>
</dbReference>
<protein>
    <submittedName>
        <fullName evidence="3">Helix-turn-helix</fullName>
    </submittedName>
</protein>
<dbReference type="GO" id="GO:0005829">
    <property type="term" value="C:cytosol"/>
    <property type="evidence" value="ECO:0007669"/>
    <property type="project" value="TreeGrafter"/>
</dbReference>
<feature type="domain" description="HTH cro/C1-type" evidence="2">
    <location>
        <begin position="7"/>
        <end position="61"/>
    </location>
</feature>
<dbReference type="AlphaFoldDB" id="A0A1M6VTA9"/>
<dbReference type="EMBL" id="FQZY01000096">
    <property type="protein sequence ID" value="SHK84556.1"/>
    <property type="molecule type" value="Genomic_DNA"/>
</dbReference>
<keyword evidence="1" id="KW-0238">DNA-binding</keyword>
<keyword evidence="4" id="KW-1185">Reference proteome</keyword>
<dbReference type="PANTHER" id="PTHR46797:SF1">
    <property type="entry name" value="METHYLPHOSPHONATE SYNTHASE"/>
    <property type="match status" value="1"/>
</dbReference>
<proteinExistence type="predicted"/>
<dbReference type="InterPro" id="IPR010982">
    <property type="entry name" value="Lambda_DNA-bd_dom_sf"/>
</dbReference>
<dbReference type="SUPFAM" id="SSF47413">
    <property type="entry name" value="lambda repressor-like DNA-binding domains"/>
    <property type="match status" value="1"/>
</dbReference>
<dbReference type="PANTHER" id="PTHR46797">
    <property type="entry name" value="HTH-TYPE TRANSCRIPTIONAL REGULATOR"/>
    <property type="match status" value="1"/>
</dbReference>
<dbReference type="PROSITE" id="PS50943">
    <property type="entry name" value="HTH_CROC1"/>
    <property type="match status" value="1"/>
</dbReference>
<name>A0A1M6VTA9_9FIRM</name>
<dbReference type="InterPro" id="IPR001387">
    <property type="entry name" value="Cro/C1-type_HTH"/>
</dbReference>
<evidence type="ECO:0000259" key="2">
    <source>
        <dbReference type="PROSITE" id="PS50943"/>
    </source>
</evidence>
<organism evidence="3 4">
    <name type="scientific">Hespellia stercorisuis DSM 15480</name>
    <dbReference type="NCBI Taxonomy" id="1121950"/>
    <lineage>
        <taxon>Bacteria</taxon>
        <taxon>Bacillati</taxon>
        <taxon>Bacillota</taxon>
        <taxon>Clostridia</taxon>
        <taxon>Lachnospirales</taxon>
        <taxon>Lachnospiraceae</taxon>
        <taxon>Hespellia</taxon>
    </lineage>
</organism>
<dbReference type="Pfam" id="PF01381">
    <property type="entry name" value="HTH_3"/>
    <property type="match status" value="1"/>
</dbReference>